<dbReference type="SUPFAM" id="SSF55136">
    <property type="entry name" value="Probable bacterial effector-binding domain"/>
    <property type="match status" value="1"/>
</dbReference>
<dbReference type="Proteomes" id="UP000642125">
    <property type="component" value="Unassembled WGS sequence"/>
</dbReference>
<accession>A0A919U754</accession>
<dbReference type="Gene3D" id="3.20.80.10">
    <property type="entry name" value="Regulatory factor, effector binding domain"/>
    <property type="match status" value="1"/>
</dbReference>
<dbReference type="InterPro" id="IPR011256">
    <property type="entry name" value="Reg_factor_effector_dom_sf"/>
</dbReference>
<comment type="caution">
    <text evidence="2">The sequence shown here is derived from an EMBL/GenBank/DDBJ whole genome shotgun (WGS) entry which is preliminary data.</text>
</comment>
<feature type="domain" description="GyrI-like small molecule binding" evidence="1">
    <location>
        <begin position="67"/>
        <end position="201"/>
    </location>
</feature>
<evidence type="ECO:0000313" key="2">
    <source>
        <dbReference type="EMBL" id="GIG36955.1"/>
    </source>
</evidence>
<dbReference type="InterPro" id="IPR029442">
    <property type="entry name" value="GyrI-like"/>
</dbReference>
<dbReference type="AlphaFoldDB" id="A0A919U754"/>
<proteinExistence type="predicted"/>
<dbReference type="Pfam" id="PF06445">
    <property type="entry name" value="GyrI-like"/>
    <property type="match status" value="1"/>
</dbReference>
<evidence type="ECO:0000313" key="3">
    <source>
        <dbReference type="Proteomes" id="UP000642125"/>
    </source>
</evidence>
<protein>
    <recommendedName>
        <fullName evidence="1">GyrI-like small molecule binding domain-containing protein</fullName>
    </recommendedName>
</protein>
<reference evidence="2" key="1">
    <citation type="submission" date="2021-01" db="EMBL/GenBank/DDBJ databases">
        <title>Whole genome shotgun sequence of Cellulomonas pakistanensis NBRC 110800.</title>
        <authorList>
            <person name="Komaki H."/>
            <person name="Tamura T."/>
        </authorList>
    </citation>
    <scope>NUCLEOTIDE SEQUENCE</scope>
    <source>
        <strain evidence="2">NBRC 110800</strain>
    </source>
</reference>
<name>A0A919U754_9CELL</name>
<dbReference type="EMBL" id="BONO01000017">
    <property type="protein sequence ID" value="GIG36955.1"/>
    <property type="molecule type" value="Genomic_DNA"/>
</dbReference>
<keyword evidence="3" id="KW-1185">Reference proteome</keyword>
<dbReference type="RefSeq" id="WP_203668979.1">
    <property type="nucleotide sequence ID" value="NZ_BONO01000017.1"/>
</dbReference>
<sequence>MAIDIRRERAALYRASARDVDEVVVPPADYLAADGHGDPNTSPDYAEAVSALYTAGYAVRAALTARTGEAFVVGPLEGLWSSADPAAFATGRKDDWDWTMLIPLPAAVTAEDVAAGLAAAVERKPDVPVDRVRPLALDEGRSLQILHVGPYDAEAPTLARLHHEVMPARGLTWNGPHHEIYLGDPRRVAPERLRTVLRQPVRAVG</sequence>
<gene>
    <name evidence="2" type="ORF">Cpa01nite_23360</name>
</gene>
<evidence type="ECO:0000259" key="1">
    <source>
        <dbReference type="Pfam" id="PF06445"/>
    </source>
</evidence>
<organism evidence="2 3">
    <name type="scientific">Cellulomonas pakistanensis</name>
    <dbReference type="NCBI Taxonomy" id="992287"/>
    <lineage>
        <taxon>Bacteria</taxon>
        <taxon>Bacillati</taxon>
        <taxon>Actinomycetota</taxon>
        <taxon>Actinomycetes</taxon>
        <taxon>Micrococcales</taxon>
        <taxon>Cellulomonadaceae</taxon>
        <taxon>Cellulomonas</taxon>
    </lineage>
</organism>